<dbReference type="KEGG" id="bbes:BESB_082510"/>
<feature type="binding site" evidence="11">
    <location>
        <position position="133"/>
    </location>
    <ligand>
        <name>alpha-D-mannose 1-phosphate</name>
        <dbReference type="ChEBI" id="CHEBI:58409"/>
    </ligand>
</feature>
<evidence type="ECO:0000256" key="12">
    <source>
        <dbReference type="PIRSR" id="PIRSR605002-3"/>
    </source>
</evidence>
<evidence type="ECO:0000256" key="11">
    <source>
        <dbReference type="PIRSR" id="PIRSR605002-2"/>
    </source>
</evidence>
<evidence type="ECO:0000256" key="4">
    <source>
        <dbReference type="ARBA" id="ARBA00011738"/>
    </source>
</evidence>
<dbReference type="InterPro" id="IPR006379">
    <property type="entry name" value="HAD-SF_hydro_IIB"/>
</dbReference>
<dbReference type="GO" id="GO:0004615">
    <property type="term" value="F:phosphomannomutase activity"/>
    <property type="evidence" value="ECO:0007669"/>
    <property type="project" value="UniProtKB-EC"/>
</dbReference>
<dbReference type="GO" id="GO:0009298">
    <property type="term" value="P:GDP-mannose biosynthetic process"/>
    <property type="evidence" value="ECO:0007669"/>
    <property type="project" value="UniProtKB-UniPathway"/>
</dbReference>
<dbReference type="RefSeq" id="XP_029217061.1">
    <property type="nucleotide sequence ID" value="XM_029366601.1"/>
</dbReference>
<evidence type="ECO:0000256" key="8">
    <source>
        <dbReference type="ARBA" id="ARBA00022842"/>
    </source>
</evidence>
<dbReference type="UniPathway" id="UPA00126">
    <property type="reaction ID" value="UER00424"/>
</dbReference>
<dbReference type="GO" id="GO:0046872">
    <property type="term" value="F:metal ion binding"/>
    <property type="evidence" value="ECO:0007669"/>
    <property type="project" value="UniProtKB-KW"/>
</dbReference>
<protein>
    <recommendedName>
        <fullName evidence="5 13">Phosphomannomutase</fullName>
        <ecNumber evidence="5 13">5.4.2.8</ecNumber>
    </recommendedName>
</protein>
<dbReference type="EMBL" id="NWUJ01000009">
    <property type="protein sequence ID" value="PFH33052.1"/>
    <property type="molecule type" value="Genomic_DNA"/>
</dbReference>
<dbReference type="Proteomes" id="UP000224006">
    <property type="component" value="Chromosome VIII"/>
</dbReference>
<comment type="subcellular location">
    <subcellularLocation>
        <location evidence="1 13">Cytoplasm</location>
    </subcellularLocation>
</comment>
<keyword evidence="9 13" id="KW-0413">Isomerase</keyword>
<dbReference type="CDD" id="cd02585">
    <property type="entry name" value="HAD_PMM"/>
    <property type="match status" value="1"/>
</dbReference>
<keyword evidence="8 12" id="KW-0460">Magnesium</keyword>
<proteinExistence type="inferred from homology"/>
<evidence type="ECO:0000256" key="2">
    <source>
        <dbReference type="ARBA" id="ARBA00004699"/>
    </source>
</evidence>
<dbReference type="SFLD" id="SFLDG01143">
    <property type="entry name" value="C2.B.3:_Phosphomannomutase_Lik"/>
    <property type="match status" value="1"/>
</dbReference>
<evidence type="ECO:0000256" key="10">
    <source>
        <dbReference type="PIRSR" id="PIRSR605002-1"/>
    </source>
</evidence>
<dbReference type="NCBIfam" id="TIGR01484">
    <property type="entry name" value="HAD-SF-IIB"/>
    <property type="match status" value="1"/>
</dbReference>
<organism evidence="14 15">
    <name type="scientific">Besnoitia besnoiti</name>
    <name type="common">Apicomplexan protozoan</name>
    <dbReference type="NCBI Taxonomy" id="94643"/>
    <lineage>
        <taxon>Eukaryota</taxon>
        <taxon>Sar</taxon>
        <taxon>Alveolata</taxon>
        <taxon>Apicomplexa</taxon>
        <taxon>Conoidasida</taxon>
        <taxon>Coccidia</taxon>
        <taxon>Eucoccidiorida</taxon>
        <taxon>Eimeriorina</taxon>
        <taxon>Sarcocystidae</taxon>
        <taxon>Besnoitia</taxon>
    </lineage>
</organism>
<evidence type="ECO:0000256" key="13">
    <source>
        <dbReference type="RuleBase" id="RU361118"/>
    </source>
</evidence>
<feature type="binding site" evidence="12">
    <location>
        <position position="24"/>
    </location>
    <ligand>
        <name>Mg(2+)</name>
        <dbReference type="ChEBI" id="CHEBI:18420"/>
        <label>1</label>
    </ligand>
</feature>
<feature type="binding site" evidence="12">
    <location>
        <position position="232"/>
    </location>
    <ligand>
        <name>Mg(2+)</name>
        <dbReference type="ChEBI" id="CHEBI:18420"/>
        <label>2</label>
    </ligand>
</feature>
<sequence>MTEPRTVMDGPKKEPRVIALFDLDGTLTESRQPASEDMLELLSRLREVVAVGVVSGSDAPKLRAQLGRVDFAAFDFVFCENGCVVYKEGRLVAEQSLASTIGEQKLKEIINSSLRYIADLDIPIKRGTFVEYRHGLLNVSPIGRNCSQQERLAFFELDNKEKILEKFKKDLETQFADCGLQFSIGGQISIDCFPQGWDKRLALPYLTERFETIHFFGDRTHPGGNDHEIYADPRTVGHSVSGPTETKQLLRKLFGVC</sequence>
<dbReference type="SFLD" id="SFLDG01140">
    <property type="entry name" value="C2.B:_Phosphomannomutase_and_P"/>
    <property type="match status" value="1"/>
</dbReference>
<feature type="binding site" evidence="12">
    <location>
        <position position="22"/>
    </location>
    <ligand>
        <name>Mg(2+)</name>
        <dbReference type="ChEBI" id="CHEBI:18420"/>
        <label>1</label>
    </ligand>
</feature>
<dbReference type="SFLD" id="SFLDS00003">
    <property type="entry name" value="Haloacid_Dehalogenase"/>
    <property type="match status" value="1"/>
</dbReference>
<dbReference type="EC" id="5.4.2.8" evidence="5 13"/>
<dbReference type="PANTHER" id="PTHR10466:SF0">
    <property type="entry name" value="PHOSPHOMANNOMUTASE"/>
    <property type="match status" value="1"/>
</dbReference>
<feature type="active site" description="Nucleophile" evidence="10">
    <location>
        <position position="22"/>
    </location>
</feature>
<dbReference type="Gene3D" id="3.40.50.1000">
    <property type="entry name" value="HAD superfamily/HAD-like"/>
    <property type="match status" value="1"/>
</dbReference>
<dbReference type="VEuPathDB" id="ToxoDB:BESB_082510"/>
<dbReference type="InterPro" id="IPR023214">
    <property type="entry name" value="HAD_sf"/>
</dbReference>
<gene>
    <name evidence="14" type="ORF">BESB_082510</name>
</gene>
<accession>A0A2A9MCD8</accession>
<name>A0A2A9MCD8_BESBE</name>
<evidence type="ECO:0000256" key="6">
    <source>
        <dbReference type="ARBA" id="ARBA00022490"/>
    </source>
</evidence>
<feature type="binding site" evidence="11">
    <location>
        <position position="151"/>
    </location>
    <ligand>
        <name>alpha-D-mannose 1-phosphate</name>
        <dbReference type="ChEBI" id="CHEBI:58409"/>
    </ligand>
</feature>
<dbReference type="GO" id="GO:0006013">
    <property type="term" value="P:mannose metabolic process"/>
    <property type="evidence" value="ECO:0007669"/>
    <property type="project" value="TreeGrafter"/>
</dbReference>
<comment type="similarity">
    <text evidence="3 13">Belongs to the eukaryotic PMM family.</text>
</comment>
<keyword evidence="7 12" id="KW-0479">Metal-binding</keyword>
<feature type="binding site" evidence="11">
    <location>
        <position position="191"/>
    </location>
    <ligand>
        <name>alpha-D-mannose 1-phosphate</name>
        <dbReference type="ChEBI" id="CHEBI:58409"/>
    </ligand>
</feature>
<comment type="subunit">
    <text evidence="4 13">Homodimer.</text>
</comment>
<dbReference type="GO" id="GO:0005829">
    <property type="term" value="C:cytosol"/>
    <property type="evidence" value="ECO:0007669"/>
    <property type="project" value="TreeGrafter"/>
</dbReference>
<dbReference type="STRING" id="94643.A0A2A9MCD8"/>
<feature type="binding site" evidence="11">
    <location>
        <position position="31"/>
    </location>
    <ligand>
        <name>alpha-D-mannose 1-phosphate</name>
        <dbReference type="ChEBI" id="CHEBI:58409"/>
    </ligand>
</feature>
<dbReference type="InterPro" id="IPR005002">
    <property type="entry name" value="PMM"/>
</dbReference>
<comment type="function">
    <text evidence="13">Involved in the synthesis of the GDP-mannose and dolichol-phosphate-mannose required for a number of critical mannosyl transfer reactions.</text>
</comment>
<comment type="cofactor">
    <cofactor evidence="12">
        <name>Mg(2+)</name>
        <dbReference type="ChEBI" id="CHEBI:18420"/>
    </cofactor>
</comment>
<dbReference type="Gene3D" id="3.30.1240.20">
    <property type="match status" value="1"/>
</dbReference>
<dbReference type="GeneID" id="40313177"/>
<dbReference type="AlphaFoldDB" id="A0A2A9MCD8"/>
<dbReference type="FunFam" id="3.30.1240.20:FF:000001">
    <property type="entry name" value="Phosphomannomutase"/>
    <property type="match status" value="1"/>
</dbReference>
<dbReference type="PANTHER" id="PTHR10466">
    <property type="entry name" value="PHOSPHOMANNOMUTASE"/>
    <property type="match status" value="1"/>
</dbReference>
<comment type="catalytic activity">
    <reaction evidence="13">
        <text>alpha-D-mannose 1-phosphate = D-mannose 6-phosphate</text>
        <dbReference type="Rhea" id="RHEA:11140"/>
        <dbReference type="ChEBI" id="CHEBI:58409"/>
        <dbReference type="ChEBI" id="CHEBI:58735"/>
        <dbReference type="EC" id="5.4.2.8"/>
    </reaction>
</comment>
<feature type="active site" description="Proton donor/acceptor" evidence="10">
    <location>
        <position position="24"/>
    </location>
</feature>
<evidence type="ECO:0000313" key="14">
    <source>
        <dbReference type="EMBL" id="PFH33052.1"/>
    </source>
</evidence>
<comment type="caution">
    <text evidence="14">The sequence shown here is derived from an EMBL/GenBank/DDBJ whole genome shotgun (WGS) entry which is preliminary data.</text>
</comment>
<dbReference type="GO" id="GO:0006487">
    <property type="term" value="P:protein N-linked glycosylation"/>
    <property type="evidence" value="ECO:0007669"/>
    <property type="project" value="TreeGrafter"/>
</dbReference>
<dbReference type="SFLD" id="SFLDF00445">
    <property type="entry name" value="alpha-phosphomannomutase"/>
    <property type="match status" value="1"/>
</dbReference>
<evidence type="ECO:0000256" key="9">
    <source>
        <dbReference type="ARBA" id="ARBA00023235"/>
    </source>
</evidence>
<feature type="binding site" evidence="12">
    <location>
        <position position="230"/>
    </location>
    <ligand>
        <name>Mg(2+)</name>
        <dbReference type="ChEBI" id="CHEBI:18420"/>
        <label>2</label>
    </ligand>
</feature>
<reference evidence="14 15" key="1">
    <citation type="submission" date="2017-09" db="EMBL/GenBank/DDBJ databases">
        <title>Genome sequencing of Besnoitia besnoiti strain Bb-Ger1.</title>
        <authorList>
            <person name="Schares G."/>
            <person name="Venepally P."/>
            <person name="Lorenzi H.A."/>
        </authorList>
    </citation>
    <scope>NUCLEOTIDE SEQUENCE [LARGE SCALE GENOMIC DNA]</scope>
    <source>
        <strain evidence="14 15">Bb-Ger1</strain>
    </source>
</reference>
<feature type="binding site" evidence="11">
    <location>
        <position position="144"/>
    </location>
    <ligand>
        <name>alpha-D-mannose 1-phosphate</name>
        <dbReference type="ChEBI" id="CHEBI:58409"/>
    </ligand>
</feature>
<dbReference type="Pfam" id="PF03332">
    <property type="entry name" value="PMM"/>
    <property type="match status" value="1"/>
</dbReference>
<keyword evidence="15" id="KW-1185">Reference proteome</keyword>
<dbReference type="InterPro" id="IPR043169">
    <property type="entry name" value="PMM_cap"/>
</dbReference>
<evidence type="ECO:0000256" key="3">
    <source>
        <dbReference type="ARBA" id="ARBA00009736"/>
    </source>
</evidence>
<feature type="binding site" evidence="12">
    <location>
        <position position="235"/>
    </location>
    <ligand>
        <name>Mg(2+)</name>
        <dbReference type="ChEBI" id="CHEBI:18420"/>
        <label>2</label>
    </ligand>
</feature>
<evidence type="ECO:0000256" key="5">
    <source>
        <dbReference type="ARBA" id="ARBA00012730"/>
    </source>
</evidence>
<dbReference type="SUPFAM" id="SSF56784">
    <property type="entry name" value="HAD-like"/>
    <property type="match status" value="1"/>
</dbReference>
<comment type="pathway">
    <text evidence="2 13">Nucleotide-sugar biosynthesis; GDP-alpha-D-mannose biosynthesis; alpha-D-mannose 1-phosphate from D-fructose 6-phosphate: step 2/2.</text>
</comment>
<dbReference type="OrthoDB" id="10264771at2759"/>
<feature type="binding site" evidence="12">
    <location>
        <position position="218"/>
    </location>
    <ligand>
        <name>Mg(2+)</name>
        <dbReference type="ChEBI" id="CHEBI:18420"/>
        <label>1</label>
    </ligand>
</feature>
<evidence type="ECO:0000256" key="1">
    <source>
        <dbReference type="ARBA" id="ARBA00004496"/>
    </source>
</evidence>
<evidence type="ECO:0000313" key="15">
    <source>
        <dbReference type="Proteomes" id="UP000224006"/>
    </source>
</evidence>
<feature type="binding site" evidence="11">
    <location>
        <position position="189"/>
    </location>
    <ligand>
        <name>alpha-D-mannose 1-phosphate</name>
        <dbReference type="ChEBI" id="CHEBI:58409"/>
    </ligand>
</feature>
<keyword evidence="6 13" id="KW-0963">Cytoplasm</keyword>
<evidence type="ECO:0000256" key="7">
    <source>
        <dbReference type="ARBA" id="ARBA00022723"/>
    </source>
</evidence>
<dbReference type="InterPro" id="IPR036412">
    <property type="entry name" value="HAD-like_sf"/>
</dbReference>